<keyword evidence="2" id="KW-0472">Membrane</keyword>
<comment type="caution">
    <text evidence="3">The sequence shown here is derived from an EMBL/GenBank/DDBJ whole genome shotgun (WGS) entry which is preliminary data.</text>
</comment>
<organism evidence="3 4">
    <name type="scientific">Canavalia gladiata</name>
    <name type="common">Sword bean</name>
    <name type="synonym">Dolichos gladiatus</name>
    <dbReference type="NCBI Taxonomy" id="3824"/>
    <lineage>
        <taxon>Eukaryota</taxon>
        <taxon>Viridiplantae</taxon>
        <taxon>Streptophyta</taxon>
        <taxon>Embryophyta</taxon>
        <taxon>Tracheophyta</taxon>
        <taxon>Spermatophyta</taxon>
        <taxon>Magnoliopsida</taxon>
        <taxon>eudicotyledons</taxon>
        <taxon>Gunneridae</taxon>
        <taxon>Pentapetalae</taxon>
        <taxon>rosids</taxon>
        <taxon>fabids</taxon>
        <taxon>Fabales</taxon>
        <taxon>Fabaceae</taxon>
        <taxon>Papilionoideae</taxon>
        <taxon>50 kb inversion clade</taxon>
        <taxon>NPAAA clade</taxon>
        <taxon>indigoferoid/millettioid clade</taxon>
        <taxon>Phaseoleae</taxon>
        <taxon>Canavalia</taxon>
    </lineage>
</organism>
<keyword evidence="2" id="KW-1133">Transmembrane helix</keyword>
<evidence type="ECO:0000313" key="4">
    <source>
        <dbReference type="Proteomes" id="UP001367508"/>
    </source>
</evidence>
<reference evidence="3 4" key="1">
    <citation type="submission" date="2024-01" db="EMBL/GenBank/DDBJ databases">
        <title>The genomes of 5 underutilized Papilionoideae crops provide insights into root nodulation and disease resistanc.</title>
        <authorList>
            <person name="Jiang F."/>
        </authorList>
    </citation>
    <scope>NUCLEOTIDE SEQUENCE [LARGE SCALE GENOMIC DNA]</scope>
    <source>
        <strain evidence="3">LVBAO_FW01</strain>
        <tissue evidence="3">Leaves</tissue>
    </source>
</reference>
<proteinExistence type="predicted"/>
<evidence type="ECO:0000256" key="1">
    <source>
        <dbReference type="SAM" id="MobiDB-lite"/>
    </source>
</evidence>
<keyword evidence="4" id="KW-1185">Reference proteome</keyword>
<protein>
    <submittedName>
        <fullName evidence="3">Uncharacterized protein</fullName>
    </submittedName>
</protein>
<keyword evidence="2" id="KW-0812">Transmembrane</keyword>
<gene>
    <name evidence="3" type="ORF">VNO77_24413</name>
</gene>
<dbReference type="PANTHER" id="PTHR33429">
    <property type="entry name" value="OS02G0708000 PROTEIN-RELATED"/>
    <property type="match status" value="1"/>
</dbReference>
<evidence type="ECO:0000313" key="3">
    <source>
        <dbReference type="EMBL" id="KAK7330225.1"/>
    </source>
</evidence>
<name>A0AAN9L690_CANGL</name>
<dbReference type="PANTHER" id="PTHR33429:SF23">
    <property type="entry name" value="OS02G0709350 PROTEIN"/>
    <property type="match status" value="1"/>
</dbReference>
<dbReference type="AlphaFoldDB" id="A0AAN9L690"/>
<sequence>MATAEPGSNVEPEQQQAGSEAVPIGSSSSWQSSGSVGPFFAVMSVLIILAVLSCYLGRRWNRRAPTPLESIRGRGFFGWLRRVCRERIAKDVEVGGVGAKVMVCDHDEIDCKVKDGDVSHQNPTQV</sequence>
<feature type="transmembrane region" description="Helical" evidence="2">
    <location>
        <begin position="36"/>
        <end position="56"/>
    </location>
</feature>
<feature type="region of interest" description="Disordered" evidence="1">
    <location>
        <begin position="1"/>
        <end position="33"/>
    </location>
</feature>
<dbReference type="Proteomes" id="UP001367508">
    <property type="component" value="Unassembled WGS sequence"/>
</dbReference>
<dbReference type="EMBL" id="JAYMYQ010000005">
    <property type="protein sequence ID" value="KAK7330225.1"/>
    <property type="molecule type" value="Genomic_DNA"/>
</dbReference>
<accession>A0AAN9L690</accession>
<evidence type="ECO:0000256" key="2">
    <source>
        <dbReference type="SAM" id="Phobius"/>
    </source>
</evidence>